<keyword evidence="16" id="KW-1185">Reference proteome</keyword>
<evidence type="ECO:0000256" key="10">
    <source>
        <dbReference type="ARBA" id="ARBA00047444"/>
    </source>
</evidence>
<feature type="region of interest" description="Disordered" evidence="13">
    <location>
        <begin position="1"/>
        <end position="51"/>
    </location>
</feature>
<comment type="catalytic activity">
    <reaction evidence="10">
        <text>[ribosomal protein uS12]-L-proline + 2-oxoglutarate + O2 = [ribosomal protein uS12]-(3S)-3-hydroxy-L-proline + succinate + CO2</text>
        <dbReference type="Rhea" id="RHEA:54156"/>
        <dbReference type="Rhea" id="RHEA-COMP:13816"/>
        <dbReference type="Rhea" id="RHEA-COMP:13818"/>
        <dbReference type="ChEBI" id="CHEBI:15379"/>
        <dbReference type="ChEBI" id="CHEBI:16526"/>
        <dbReference type="ChEBI" id="CHEBI:16810"/>
        <dbReference type="ChEBI" id="CHEBI:30031"/>
        <dbReference type="ChEBI" id="CHEBI:50342"/>
        <dbReference type="ChEBI" id="CHEBI:85428"/>
    </reaction>
</comment>
<dbReference type="PANTHER" id="PTHR12117:SF0">
    <property type="entry name" value="PROLYL 3-HYDROXYLASE OGFOD1"/>
    <property type="match status" value="1"/>
</dbReference>
<evidence type="ECO:0000256" key="12">
    <source>
        <dbReference type="ARBA" id="ARBA00081607"/>
    </source>
</evidence>
<evidence type="ECO:0000256" key="7">
    <source>
        <dbReference type="ARBA" id="ARBA00023002"/>
    </source>
</evidence>
<evidence type="ECO:0000256" key="8">
    <source>
        <dbReference type="ARBA" id="ARBA00023004"/>
    </source>
</evidence>
<proteinExistence type="inferred from homology"/>
<dbReference type="GO" id="GO:0009896">
    <property type="term" value="P:positive regulation of catabolic process"/>
    <property type="evidence" value="ECO:0007669"/>
    <property type="project" value="UniProtKB-ARBA"/>
</dbReference>
<evidence type="ECO:0000256" key="3">
    <source>
        <dbReference type="ARBA" id="ARBA00007443"/>
    </source>
</evidence>
<evidence type="ECO:0000256" key="11">
    <source>
        <dbReference type="ARBA" id="ARBA00051966"/>
    </source>
</evidence>
<dbReference type="Pfam" id="PF13661">
    <property type="entry name" value="2OG-FeII_Oxy_4"/>
    <property type="match status" value="1"/>
</dbReference>
<dbReference type="InterPro" id="IPR051842">
    <property type="entry name" value="uS12_prolyl_hydroxylase"/>
</dbReference>
<feature type="compositionally biased region" description="Polar residues" evidence="13">
    <location>
        <begin position="31"/>
        <end position="44"/>
    </location>
</feature>
<dbReference type="PANTHER" id="PTHR12117">
    <property type="entry name" value="HISTONE ACETYLTRANSFERASE COMPLEX"/>
    <property type="match status" value="1"/>
</dbReference>
<dbReference type="GO" id="GO:0031418">
    <property type="term" value="F:L-ascorbic acid binding"/>
    <property type="evidence" value="ECO:0007669"/>
    <property type="project" value="UniProtKB-KW"/>
</dbReference>
<dbReference type="Gene3D" id="3.60.130.20">
    <property type="entry name" value="Oxoglutarate/iron-dependent oxygenase, C-terminal degradation domain"/>
    <property type="match status" value="1"/>
</dbReference>
<gene>
    <name evidence="15" type="ORF">FA15DRAFT_583190</name>
</gene>
<evidence type="ECO:0000256" key="5">
    <source>
        <dbReference type="ARBA" id="ARBA00022896"/>
    </source>
</evidence>
<feature type="compositionally biased region" description="Acidic residues" evidence="13">
    <location>
        <begin position="581"/>
        <end position="599"/>
    </location>
</feature>
<keyword evidence="7" id="KW-0560">Oxidoreductase</keyword>
<comment type="cofactor">
    <cofactor evidence="1">
        <name>L-ascorbate</name>
        <dbReference type="ChEBI" id="CHEBI:38290"/>
    </cofactor>
</comment>
<evidence type="ECO:0000256" key="13">
    <source>
        <dbReference type="SAM" id="MobiDB-lite"/>
    </source>
</evidence>
<dbReference type="InterPro" id="IPR006620">
    <property type="entry name" value="Pro_4_hyd_alph"/>
</dbReference>
<feature type="compositionally biased region" description="Polar residues" evidence="13">
    <location>
        <begin position="567"/>
        <end position="578"/>
    </location>
</feature>
<dbReference type="OrthoDB" id="430522at2759"/>
<dbReference type="InterPro" id="IPR039558">
    <property type="entry name" value="TPA1/OFD1_N"/>
</dbReference>
<evidence type="ECO:0000259" key="14">
    <source>
        <dbReference type="PROSITE" id="PS51471"/>
    </source>
</evidence>
<accession>A0A5C3L859</accession>
<keyword evidence="9" id="KW-0539">Nucleus</keyword>
<evidence type="ECO:0000256" key="9">
    <source>
        <dbReference type="ARBA" id="ARBA00023242"/>
    </source>
</evidence>
<dbReference type="Proteomes" id="UP000307440">
    <property type="component" value="Unassembled WGS sequence"/>
</dbReference>
<dbReference type="GO" id="GO:0010604">
    <property type="term" value="P:positive regulation of macromolecule metabolic process"/>
    <property type="evidence" value="ECO:0007669"/>
    <property type="project" value="UniProtKB-ARBA"/>
</dbReference>
<organism evidence="15 16">
    <name type="scientific">Coprinopsis marcescibilis</name>
    <name type="common">Agaric fungus</name>
    <name type="synonym">Psathyrella marcescibilis</name>
    <dbReference type="NCBI Taxonomy" id="230819"/>
    <lineage>
        <taxon>Eukaryota</taxon>
        <taxon>Fungi</taxon>
        <taxon>Dikarya</taxon>
        <taxon>Basidiomycota</taxon>
        <taxon>Agaricomycotina</taxon>
        <taxon>Agaricomycetes</taxon>
        <taxon>Agaricomycetidae</taxon>
        <taxon>Agaricales</taxon>
        <taxon>Agaricineae</taxon>
        <taxon>Psathyrellaceae</taxon>
        <taxon>Coprinopsis</taxon>
    </lineage>
</organism>
<dbReference type="InterPro" id="IPR043044">
    <property type="entry name" value="TPA1/Ofd1_C"/>
</dbReference>
<evidence type="ECO:0000313" key="16">
    <source>
        <dbReference type="Proteomes" id="UP000307440"/>
    </source>
</evidence>
<name>A0A5C3L859_COPMA</name>
<keyword evidence="5" id="KW-0847">Vitamin C</keyword>
<dbReference type="FunFam" id="3.60.130.20:FF:000003">
    <property type="entry name" value="Unplaced genomic scaffold supercont1.3, whole genome shotgun sequence"/>
    <property type="match status" value="1"/>
</dbReference>
<comment type="catalytic activity">
    <reaction evidence="11">
        <text>[ribosomal protein uS12]-(3S)-3-hydroxy-L-proline + 2-oxoglutarate + O2 = [ribosomal protein uS12]-(3S)-3,4-dihydroxy-L-proline + succinate + CO2</text>
        <dbReference type="Rhea" id="RHEA:54160"/>
        <dbReference type="Rhea" id="RHEA-COMP:13817"/>
        <dbReference type="Rhea" id="RHEA-COMP:13818"/>
        <dbReference type="ChEBI" id="CHEBI:15379"/>
        <dbReference type="ChEBI" id="CHEBI:16526"/>
        <dbReference type="ChEBI" id="CHEBI:16810"/>
        <dbReference type="ChEBI" id="CHEBI:30031"/>
        <dbReference type="ChEBI" id="CHEBI:85428"/>
        <dbReference type="ChEBI" id="CHEBI:138052"/>
    </reaction>
</comment>
<reference evidence="15 16" key="1">
    <citation type="journal article" date="2019" name="Nat. Ecol. Evol.">
        <title>Megaphylogeny resolves global patterns of mushroom evolution.</title>
        <authorList>
            <person name="Varga T."/>
            <person name="Krizsan K."/>
            <person name="Foldi C."/>
            <person name="Dima B."/>
            <person name="Sanchez-Garcia M."/>
            <person name="Sanchez-Ramirez S."/>
            <person name="Szollosi G.J."/>
            <person name="Szarkandi J.G."/>
            <person name="Papp V."/>
            <person name="Albert L."/>
            <person name="Andreopoulos W."/>
            <person name="Angelini C."/>
            <person name="Antonin V."/>
            <person name="Barry K.W."/>
            <person name="Bougher N.L."/>
            <person name="Buchanan P."/>
            <person name="Buyck B."/>
            <person name="Bense V."/>
            <person name="Catcheside P."/>
            <person name="Chovatia M."/>
            <person name="Cooper J."/>
            <person name="Damon W."/>
            <person name="Desjardin D."/>
            <person name="Finy P."/>
            <person name="Geml J."/>
            <person name="Haridas S."/>
            <person name="Hughes K."/>
            <person name="Justo A."/>
            <person name="Karasinski D."/>
            <person name="Kautmanova I."/>
            <person name="Kiss B."/>
            <person name="Kocsube S."/>
            <person name="Kotiranta H."/>
            <person name="LaButti K.M."/>
            <person name="Lechner B.E."/>
            <person name="Liimatainen K."/>
            <person name="Lipzen A."/>
            <person name="Lukacs Z."/>
            <person name="Mihaltcheva S."/>
            <person name="Morgado L.N."/>
            <person name="Niskanen T."/>
            <person name="Noordeloos M.E."/>
            <person name="Ohm R.A."/>
            <person name="Ortiz-Santana B."/>
            <person name="Ovrebo C."/>
            <person name="Racz N."/>
            <person name="Riley R."/>
            <person name="Savchenko A."/>
            <person name="Shiryaev A."/>
            <person name="Soop K."/>
            <person name="Spirin V."/>
            <person name="Szebenyi C."/>
            <person name="Tomsovsky M."/>
            <person name="Tulloss R.E."/>
            <person name="Uehling J."/>
            <person name="Grigoriev I.V."/>
            <person name="Vagvolgyi C."/>
            <person name="Papp T."/>
            <person name="Martin F.M."/>
            <person name="Miettinen O."/>
            <person name="Hibbett D.S."/>
            <person name="Nagy L.G."/>
        </authorList>
    </citation>
    <scope>NUCLEOTIDE SEQUENCE [LARGE SCALE GENOMIC DNA]</scope>
    <source>
        <strain evidence="15 16">CBS 121175</strain>
    </source>
</reference>
<dbReference type="GO" id="GO:0031543">
    <property type="term" value="F:peptidyl-proline dioxygenase activity"/>
    <property type="evidence" value="ECO:0007669"/>
    <property type="project" value="UniProtKB-ARBA"/>
</dbReference>
<dbReference type="AlphaFoldDB" id="A0A5C3L859"/>
<evidence type="ECO:0000256" key="2">
    <source>
        <dbReference type="ARBA" id="ARBA00004123"/>
    </source>
</evidence>
<dbReference type="InterPro" id="IPR019601">
    <property type="entry name" value="Oxoglutarate/Fe-dep_Oase_C"/>
</dbReference>
<dbReference type="GO" id="GO:0006449">
    <property type="term" value="P:regulation of translational termination"/>
    <property type="evidence" value="ECO:0007669"/>
    <property type="project" value="TreeGrafter"/>
</dbReference>
<comment type="subcellular location">
    <subcellularLocation>
        <location evidence="2">Nucleus</location>
    </subcellularLocation>
</comment>
<keyword evidence="8" id="KW-0408">Iron</keyword>
<sequence length="658" mass="73963">MARTRDRSPSADPGDVTHLAKRLKTSHVAPPQTTAFRTPSTTTKNQDDARNDPTAKFANALFDHNHIARLHTSYDSNQPFKYAVVDKLFQEELLKKVKDEILSELSFTEKETDIYKVNQTGDLASLNYLAPDQLSRLPSLLTLRDSLYSPKFRQFLRSVTGCGPLSGKKQDMSVNSYTRGCHLLNHDDVIGSRRVSYILYLPLPHYQMWQKDWGGALELYPVKPGKDGQLEPESIPSKSIPPSWNQFIFFEVQPGRSFHSVEEVVVGDGRERLSISGWFHAAQEGEEGFVPEAPSVVKSSREQLASTSTVFTEYPESSQSVVPEKLSDDHVAFLSEFLNPVYLQSRTMKALANRFVEESSLELHSFLSNEISENLETRLRNLDLRDGLGEDRAGKIPPHNAGAEDGWAVRGPPHKWRYCHLKARKEGAPVQAVAPRAANPSADAMMRSLQEELFSSPAFRAWLSLVTRLIPMRHSVEARRFRPGLDYSLATSEDSEARLDVVLGLTPRIRDPDSDEESTGYYRQQPASRGWQSAEWGGWECYMAPHNEEDDPAVYRSSVHKKAKPTNGHSNGHTNGHSNGDVDEDEESMGSEEEDEEDSTLLTVQPGFNRLLLVLRDERVMRFVKYVSAAAEGSRWDVCGEYEVGMIQADDDDDDDSS</sequence>
<evidence type="ECO:0000256" key="1">
    <source>
        <dbReference type="ARBA" id="ARBA00001961"/>
    </source>
</evidence>
<dbReference type="GO" id="GO:0005737">
    <property type="term" value="C:cytoplasm"/>
    <property type="evidence" value="ECO:0007669"/>
    <property type="project" value="TreeGrafter"/>
</dbReference>
<dbReference type="FunFam" id="2.60.120.620:FF:000014">
    <property type="entry name" value="Prolyl 3,4-dihydroxylase TPA1"/>
    <property type="match status" value="1"/>
</dbReference>
<keyword evidence="4" id="KW-0479">Metal-binding</keyword>
<evidence type="ECO:0000256" key="4">
    <source>
        <dbReference type="ARBA" id="ARBA00022723"/>
    </source>
</evidence>
<dbReference type="STRING" id="230819.A0A5C3L859"/>
<evidence type="ECO:0000256" key="6">
    <source>
        <dbReference type="ARBA" id="ARBA00022964"/>
    </source>
</evidence>
<feature type="region of interest" description="Disordered" evidence="13">
    <location>
        <begin position="553"/>
        <end position="602"/>
    </location>
</feature>
<protein>
    <recommendedName>
        <fullName evidence="12">uS12 prolyl 3,4-dihydroxylase</fullName>
    </recommendedName>
</protein>
<keyword evidence="6" id="KW-0223">Dioxygenase</keyword>
<dbReference type="InterPro" id="IPR005123">
    <property type="entry name" value="Oxoglu/Fe-dep_dioxygenase_dom"/>
</dbReference>
<dbReference type="GO" id="GO:0005506">
    <property type="term" value="F:iron ion binding"/>
    <property type="evidence" value="ECO:0007669"/>
    <property type="project" value="InterPro"/>
</dbReference>
<dbReference type="SMART" id="SM00702">
    <property type="entry name" value="P4Hc"/>
    <property type="match status" value="1"/>
</dbReference>
<dbReference type="EMBL" id="ML210152">
    <property type="protein sequence ID" value="TFK28940.1"/>
    <property type="molecule type" value="Genomic_DNA"/>
</dbReference>
<feature type="domain" description="Fe2OG dioxygenase" evidence="14">
    <location>
        <begin position="168"/>
        <end position="281"/>
    </location>
</feature>
<dbReference type="GO" id="GO:0005634">
    <property type="term" value="C:nucleus"/>
    <property type="evidence" value="ECO:0007669"/>
    <property type="project" value="UniProtKB-SubCell"/>
</dbReference>
<feature type="region of interest" description="Disordered" evidence="13">
    <location>
        <begin position="508"/>
        <end position="527"/>
    </location>
</feature>
<evidence type="ECO:0000313" key="15">
    <source>
        <dbReference type="EMBL" id="TFK28940.1"/>
    </source>
</evidence>
<comment type="similarity">
    <text evidence="3">Belongs to the TPA1 family.</text>
</comment>
<dbReference type="PROSITE" id="PS51471">
    <property type="entry name" value="FE2OG_OXY"/>
    <property type="match status" value="1"/>
</dbReference>
<dbReference type="Gene3D" id="2.60.120.620">
    <property type="entry name" value="q2cbj1_9rhob like domain"/>
    <property type="match status" value="1"/>
</dbReference>
<dbReference type="Pfam" id="PF10637">
    <property type="entry name" value="Ofd1_CTDD"/>
    <property type="match status" value="1"/>
</dbReference>